<dbReference type="PRINTS" id="PR00131">
    <property type="entry name" value="GLHYDRLASE1"/>
</dbReference>
<dbReference type="FunFam" id="3.20.20.80:FF:000004">
    <property type="entry name" value="Beta-glucosidase 6-phospho-beta-glucosidase"/>
    <property type="match status" value="1"/>
</dbReference>
<evidence type="ECO:0000313" key="12">
    <source>
        <dbReference type="EMBL" id="OLR94364.1"/>
    </source>
</evidence>
<gene>
    <name evidence="12" type="ORF">BJP25_11405</name>
</gene>
<proteinExistence type="inferred from homology"/>
<evidence type="ECO:0000313" key="13">
    <source>
        <dbReference type="Proteomes" id="UP000186040"/>
    </source>
</evidence>
<dbReference type="GO" id="GO:0005829">
    <property type="term" value="C:cytosol"/>
    <property type="evidence" value="ECO:0007669"/>
    <property type="project" value="TreeGrafter"/>
</dbReference>
<evidence type="ECO:0000256" key="8">
    <source>
        <dbReference type="ARBA" id="ARBA00023326"/>
    </source>
</evidence>
<protein>
    <recommendedName>
        <fullName evidence="3 11">Beta-glucosidase</fullName>
        <ecNumber evidence="3 11">3.2.1.21</ecNumber>
    </recommendedName>
</protein>
<dbReference type="RefSeq" id="WP_075973746.1">
    <property type="nucleotide sequence ID" value="NZ_MKQR01000007.1"/>
</dbReference>
<reference evidence="12 13" key="1">
    <citation type="submission" date="2016-10" db="EMBL/GenBank/DDBJ databases">
        <title>The Draft Genome Sequence of Actinokineospora bangkokensis 44EHWT reveals the biosynthetic pathway of antifungal compounds Thailandins with unusual extender unit butylmalonyl-CoA.</title>
        <authorList>
            <person name="Greule A."/>
            <person name="Intra B."/>
            <person name="Flemming S."/>
            <person name="Rommel M.G."/>
            <person name="Panbangred W."/>
            <person name="Bechthold A."/>
        </authorList>
    </citation>
    <scope>NUCLEOTIDE SEQUENCE [LARGE SCALE GENOMIC DNA]</scope>
    <source>
        <strain evidence="12 13">44EHW</strain>
    </source>
</reference>
<dbReference type="NCBIfam" id="TIGR03356">
    <property type="entry name" value="BGL"/>
    <property type="match status" value="1"/>
</dbReference>
<feature type="binding site" evidence="10">
    <location>
        <begin position="426"/>
        <end position="427"/>
    </location>
    <ligand>
        <name>substrate</name>
    </ligand>
</feature>
<dbReference type="AlphaFoldDB" id="A0A1Q9LQT7"/>
<dbReference type="InterPro" id="IPR017736">
    <property type="entry name" value="Glyco_hydro_1_beta-glucosidase"/>
</dbReference>
<evidence type="ECO:0000256" key="9">
    <source>
        <dbReference type="PIRSR" id="PIRSR617736-1"/>
    </source>
</evidence>
<keyword evidence="4 11" id="KW-0378">Hydrolase</keyword>
<comment type="caution">
    <text evidence="12">The sequence shown here is derived from an EMBL/GenBank/DDBJ whole genome shotgun (WGS) entry which is preliminary data.</text>
</comment>
<evidence type="ECO:0000256" key="2">
    <source>
        <dbReference type="ARBA" id="ARBA00010838"/>
    </source>
</evidence>
<dbReference type="PANTHER" id="PTHR10353:SF36">
    <property type="entry name" value="LP05116P"/>
    <property type="match status" value="1"/>
</dbReference>
<feature type="binding site" evidence="10">
    <location>
        <position position="177"/>
    </location>
    <ligand>
        <name>substrate</name>
    </ligand>
</feature>
<dbReference type="Pfam" id="PF00232">
    <property type="entry name" value="Glyco_hydro_1"/>
    <property type="match status" value="1"/>
</dbReference>
<evidence type="ECO:0000256" key="3">
    <source>
        <dbReference type="ARBA" id="ARBA00012744"/>
    </source>
</evidence>
<feature type="binding site" evidence="10">
    <location>
        <position position="419"/>
    </location>
    <ligand>
        <name>substrate</name>
    </ligand>
</feature>
<evidence type="ECO:0000256" key="5">
    <source>
        <dbReference type="ARBA" id="ARBA00023001"/>
    </source>
</evidence>
<sequence length="472" mass="50391">MSVQPVPAGPRAAAGALEFPPGFVWGAATAAFQVEGSTTADGRTESIWDAFCRQPGRVVGGDTGEPGADHYLRMRSDVALMRELGLGAYRFSIAWPRVRPDGGGPNHRGIAFYDALVDELLDNGITPVATLYHWDLPQALEDAGGWTSRDTAARFAEYADTATAVLGDRVSMWTTLNEPWCSAFLGYGSGVHAPGRTDPAAALAAAHHLLLAHGLAVPVIRSNVPGAVAGITLNLFPVLPASPSAADADAARRVDALQNRLFLDPVLRGGYPPDLLSDVAHLGFAEHVRPGDAQVIAAPVDFVGVNFYRDHHVAAGGAGERAGGAWPGSEHLVFPPRGLPVTAAGWEIRAEGLRDLLVDLDRGYPGVTWYVTENGAAFDDRVEAGQVFDHDRRDYLEGHLRAAHAAIAAGVDLRGYFAWSLLDNFEWAEGYAKRFGIVHVDYATQARAVKLSGRWYAKVAAENRVPGGAEVR</sequence>
<feature type="binding site" evidence="10">
    <location>
        <position position="308"/>
    </location>
    <ligand>
        <name>substrate</name>
    </ligand>
</feature>
<evidence type="ECO:0000256" key="11">
    <source>
        <dbReference type="RuleBase" id="RU361175"/>
    </source>
</evidence>
<comment type="catalytic activity">
    <reaction evidence="1 11">
        <text>Hydrolysis of terminal, non-reducing beta-D-glucosyl residues with release of beta-D-glucose.</text>
        <dbReference type="EC" id="3.2.1.21"/>
    </reaction>
</comment>
<dbReference type="PANTHER" id="PTHR10353">
    <property type="entry name" value="GLYCOSYL HYDROLASE"/>
    <property type="match status" value="1"/>
</dbReference>
<dbReference type="Gene3D" id="3.20.20.80">
    <property type="entry name" value="Glycosidases"/>
    <property type="match status" value="1"/>
</dbReference>
<keyword evidence="5" id="KW-0136">Cellulose degradation</keyword>
<feature type="binding site" evidence="10">
    <location>
        <position position="33"/>
    </location>
    <ligand>
        <name>substrate</name>
    </ligand>
</feature>
<comment type="similarity">
    <text evidence="2 11">Belongs to the glycosyl hydrolase 1 family.</text>
</comment>
<dbReference type="GO" id="GO:0008422">
    <property type="term" value="F:beta-glucosidase activity"/>
    <property type="evidence" value="ECO:0007669"/>
    <property type="project" value="UniProtKB-EC"/>
</dbReference>
<evidence type="ECO:0000256" key="7">
    <source>
        <dbReference type="ARBA" id="ARBA00023295"/>
    </source>
</evidence>
<dbReference type="Proteomes" id="UP000186040">
    <property type="component" value="Unassembled WGS sequence"/>
</dbReference>
<keyword evidence="6" id="KW-0119">Carbohydrate metabolism</keyword>
<dbReference type="SUPFAM" id="SSF51445">
    <property type="entry name" value="(Trans)glycosidases"/>
    <property type="match status" value="1"/>
</dbReference>
<feature type="active site" description="Nucleophile" evidence="9">
    <location>
        <position position="373"/>
    </location>
</feature>
<name>A0A1Q9LQT7_9PSEU</name>
<dbReference type="EC" id="3.2.1.21" evidence="3 11"/>
<dbReference type="InterPro" id="IPR001360">
    <property type="entry name" value="Glyco_hydro_1"/>
</dbReference>
<dbReference type="InterPro" id="IPR033132">
    <property type="entry name" value="GH_1_N_CS"/>
</dbReference>
<dbReference type="GO" id="GO:0030245">
    <property type="term" value="P:cellulose catabolic process"/>
    <property type="evidence" value="ECO:0007669"/>
    <property type="project" value="UniProtKB-KW"/>
</dbReference>
<keyword evidence="8" id="KW-0624">Polysaccharide degradation</keyword>
<keyword evidence="13" id="KW-1185">Reference proteome</keyword>
<feature type="binding site" evidence="10">
    <location>
        <position position="133"/>
    </location>
    <ligand>
        <name>substrate</name>
    </ligand>
</feature>
<evidence type="ECO:0000256" key="4">
    <source>
        <dbReference type="ARBA" id="ARBA00022801"/>
    </source>
</evidence>
<dbReference type="STRING" id="1193682.BJP25_11405"/>
<feature type="active site" description="Proton donor" evidence="9">
    <location>
        <position position="178"/>
    </location>
</feature>
<evidence type="ECO:0000256" key="10">
    <source>
        <dbReference type="PIRSR" id="PIRSR617736-2"/>
    </source>
</evidence>
<dbReference type="PROSITE" id="PS00653">
    <property type="entry name" value="GLYCOSYL_HYDROL_F1_2"/>
    <property type="match status" value="1"/>
</dbReference>
<keyword evidence="7 11" id="KW-0326">Glycosidase</keyword>
<evidence type="ECO:0000256" key="1">
    <source>
        <dbReference type="ARBA" id="ARBA00000448"/>
    </source>
</evidence>
<dbReference type="EMBL" id="MKQR01000007">
    <property type="protein sequence ID" value="OLR94364.1"/>
    <property type="molecule type" value="Genomic_DNA"/>
</dbReference>
<accession>A0A1Q9LQT7</accession>
<organism evidence="12 13">
    <name type="scientific">Actinokineospora bangkokensis</name>
    <dbReference type="NCBI Taxonomy" id="1193682"/>
    <lineage>
        <taxon>Bacteria</taxon>
        <taxon>Bacillati</taxon>
        <taxon>Actinomycetota</taxon>
        <taxon>Actinomycetes</taxon>
        <taxon>Pseudonocardiales</taxon>
        <taxon>Pseudonocardiaceae</taxon>
        <taxon>Actinokineospora</taxon>
    </lineage>
</organism>
<evidence type="ECO:0000256" key="6">
    <source>
        <dbReference type="ARBA" id="ARBA00023277"/>
    </source>
</evidence>
<dbReference type="InterPro" id="IPR017853">
    <property type="entry name" value="GH"/>
</dbReference>